<evidence type="ECO:0000256" key="1">
    <source>
        <dbReference type="ARBA" id="ARBA00004635"/>
    </source>
</evidence>
<name>A0AAN4UAG2_9ENTE</name>
<feature type="lipid moiety-binding region" description="S-diacylglycerol cysteine" evidence="7">
    <location>
        <position position="24"/>
    </location>
</feature>
<dbReference type="Proteomes" id="UP000886607">
    <property type="component" value="Unassembled WGS sequence"/>
</dbReference>
<evidence type="ECO:0000313" key="10">
    <source>
        <dbReference type="EMBL" id="GEQ53650.1"/>
    </source>
</evidence>
<dbReference type="PANTHER" id="PTHR30429">
    <property type="entry name" value="D-METHIONINE-BINDING LIPOPROTEIN METQ"/>
    <property type="match status" value="1"/>
</dbReference>
<evidence type="ECO:0000256" key="6">
    <source>
        <dbReference type="PIRNR" id="PIRNR002854"/>
    </source>
</evidence>
<evidence type="ECO:0000313" key="11">
    <source>
        <dbReference type="Proteomes" id="UP000886597"/>
    </source>
</evidence>
<dbReference type="InterPro" id="IPR004872">
    <property type="entry name" value="Lipoprotein_NlpA"/>
</dbReference>
<accession>A0AAN4UAG2</accession>
<protein>
    <recommendedName>
        <fullName evidence="6">Lipoprotein</fullName>
    </recommendedName>
</protein>
<evidence type="ECO:0000313" key="12">
    <source>
        <dbReference type="Proteomes" id="UP000886607"/>
    </source>
</evidence>
<dbReference type="CDD" id="cd13597">
    <property type="entry name" value="PBP2_lipoprotein_Tp32"/>
    <property type="match status" value="1"/>
</dbReference>
<dbReference type="RefSeq" id="WP_124005937.1">
    <property type="nucleotide sequence ID" value="NZ_BJYN01000008.1"/>
</dbReference>
<dbReference type="SUPFAM" id="SSF53850">
    <property type="entry name" value="Periplasmic binding protein-like II"/>
    <property type="match status" value="1"/>
</dbReference>
<dbReference type="AlphaFoldDB" id="A0AAN4UAG2"/>
<gene>
    <name evidence="10" type="primary">metQ_2</name>
    <name evidence="9" type="ORF">TK11N_04940</name>
    <name evidence="10" type="ORF">TK2N_04940</name>
</gene>
<dbReference type="GO" id="GO:0016020">
    <property type="term" value="C:membrane"/>
    <property type="evidence" value="ECO:0007669"/>
    <property type="project" value="UniProtKB-SubCell"/>
</dbReference>
<dbReference type="EMBL" id="BKBQ01000005">
    <property type="protein sequence ID" value="GEQ53650.1"/>
    <property type="molecule type" value="Genomic_DNA"/>
</dbReference>
<evidence type="ECO:0000256" key="7">
    <source>
        <dbReference type="PIRSR" id="PIRSR002854-1"/>
    </source>
</evidence>
<reference evidence="10" key="2">
    <citation type="journal article" date="2020" name="Int. Dairy J.">
        <title>Lactic acid bacterial diversity in Brie cheese focusing on salt concentration and pH of isolation medium and characterisation of halophilic and alkaliphilic lactic acid bacterial isolates.</title>
        <authorList>
            <person name="Unno R."/>
            <person name="Matsutani M."/>
            <person name="Suzuki T."/>
            <person name="Kodama K."/>
            <person name="Matsushita H."/>
            <person name="Yamasato K."/>
            <person name="Koizumi Y."/>
            <person name="Ishikawa M."/>
        </authorList>
    </citation>
    <scope>NUCLEOTIDE SEQUENCE</scope>
    <source>
        <strain evidence="10">7C1</strain>
        <strain evidence="9">8C4</strain>
    </source>
</reference>
<keyword evidence="3" id="KW-0472">Membrane</keyword>
<comment type="caution">
    <text evidence="10">The sequence shown here is derived from an EMBL/GenBank/DDBJ whole genome shotgun (WGS) entry which is preliminary data.</text>
</comment>
<dbReference type="PIRSF" id="PIRSF002854">
    <property type="entry name" value="MetQ"/>
    <property type="match status" value="1"/>
</dbReference>
<keyword evidence="4" id="KW-0564">Palmitate</keyword>
<evidence type="ECO:0000256" key="5">
    <source>
        <dbReference type="ARBA" id="ARBA00023288"/>
    </source>
</evidence>
<evidence type="ECO:0000256" key="3">
    <source>
        <dbReference type="ARBA" id="ARBA00023136"/>
    </source>
</evidence>
<proteinExistence type="inferred from homology"/>
<sequence length="279" mass="29900">MKKSLKKTLYAGVLGLTAVGLGACAGGNDQGSGSDENETLTVGASSTPHAEILNQVEDDLADEGYDLEVEVFDDYVLPNQALADGDLDANFFQHEPYLDNFNEENDTDLVPAAQIHYEPLGLYPGQTDSVDDVENGAEIAIPNDATNGARALLLLEEAGLIKLEDDSDITATIDDIEENPKNLELTELDASQIPRTVEDVDLAVINANYALEAGFDVQDDALAIEGEDSEAAQTYANIVAVRNGDEDAPATEALVEALQSDKVKDYMDEEYQGAVIPLF</sequence>
<dbReference type="Pfam" id="PF03180">
    <property type="entry name" value="Lipoprotein_9"/>
    <property type="match status" value="1"/>
</dbReference>
<organism evidence="10 11">
    <name type="scientific">Tetragenococcus koreensis</name>
    <dbReference type="NCBI Taxonomy" id="290335"/>
    <lineage>
        <taxon>Bacteria</taxon>
        <taxon>Bacillati</taxon>
        <taxon>Bacillota</taxon>
        <taxon>Bacilli</taxon>
        <taxon>Lactobacillales</taxon>
        <taxon>Enterococcaceae</taxon>
        <taxon>Tetragenococcus</taxon>
    </lineage>
</organism>
<dbReference type="GeneID" id="69985386"/>
<dbReference type="Proteomes" id="UP000886597">
    <property type="component" value="Unassembled WGS sequence"/>
</dbReference>
<evidence type="ECO:0000256" key="8">
    <source>
        <dbReference type="SAM" id="SignalP"/>
    </source>
</evidence>
<feature type="chain" id="PRO_5043284252" description="Lipoprotein" evidence="8">
    <location>
        <begin position="26"/>
        <end position="279"/>
    </location>
</feature>
<dbReference type="KEGG" id="tkr:C7K43_05445"/>
<comment type="similarity">
    <text evidence="6">Belongs to the nlpA lipoprotein family.</text>
</comment>
<dbReference type="EMBL" id="BKBO01000005">
    <property type="protein sequence ID" value="GEQ48642.1"/>
    <property type="molecule type" value="Genomic_DNA"/>
</dbReference>
<feature type="signal peptide" evidence="8">
    <location>
        <begin position="1"/>
        <end position="25"/>
    </location>
</feature>
<dbReference type="PANTHER" id="PTHR30429:SF0">
    <property type="entry name" value="METHIONINE-BINDING LIPOPROTEIN METQ"/>
    <property type="match status" value="1"/>
</dbReference>
<dbReference type="Gene3D" id="3.40.190.10">
    <property type="entry name" value="Periplasmic binding protein-like II"/>
    <property type="match status" value="2"/>
</dbReference>
<dbReference type="PROSITE" id="PS51257">
    <property type="entry name" value="PROKAR_LIPOPROTEIN"/>
    <property type="match status" value="1"/>
</dbReference>
<evidence type="ECO:0000313" key="9">
    <source>
        <dbReference type="EMBL" id="GEQ48642.1"/>
    </source>
</evidence>
<reference evidence="10" key="1">
    <citation type="submission" date="2019-08" db="EMBL/GenBank/DDBJ databases">
        <authorList>
            <person name="Ishikawa M."/>
            <person name="Suzuki T."/>
            <person name="Matsutani M."/>
        </authorList>
    </citation>
    <scope>NUCLEOTIDE SEQUENCE</scope>
    <source>
        <strain evidence="10">7C1</strain>
        <strain evidence="9">8C4</strain>
    </source>
</reference>
<comment type="subcellular location">
    <subcellularLocation>
        <location evidence="1">Membrane</location>
        <topology evidence="1">Lipid-anchor</topology>
    </subcellularLocation>
</comment>
<keyword evidence="12" id="KW-1185">Reference proteome</keyword>
<evidence type="ECO:0000256" key="4">
    <source>
        <dbReference type="ARBA" id="ARBA00023139"/>
    </source>
</evidence>
<evidence type="ECO:0000256" key="2">
    <source>
        <dbReference type="ARBA" id="ARBA00022729"/>
    </source>
</evidence>
<keyword evidence="5 6" id="KW-0449">Lipoprotein</keyword>
<keyword evidence="2 8" id="KW-0732">Signal</keyword>